<dbReference type="PANTHER" id="PTHR40535">
    <property type="entry name" value="CHROMOSOME UNDETERMINED SCAFFOLD_9, WHOLE GENOME SHOTGUN SEQUENCE"/>
    <property type="match status" value="1"/>
</dbReference>
<accession>A0A7S4JZK9</accession>
<evidence type="ECO:0000256" key="1">
    <source>
        <dbReference type="SAM" id="Phobius"/>
    </source>
</evidence>
<dbReference type="EMBL" id="HBKQ01052645">
    <property type="protein sequence ID" value="CAE2278470.1"/>
    <property type="molecule type" value="Transcribed_RNA"/>
</dbReference>
<dbReference type="PANTHER" id="PTHR40535:SF1">
    <property type="entry name" value="CHROMOSOME UNDETERMINED SCAFFOLD_9, WHOLE GENOME SHOTGUN SEQUENCE"/>
    <property type="match status" value="1"/>
</dbReference>
<reference evidence="2" key="1">
    <citation type="submission" date="2021-01" db="EMBL/GenBank/DDBJ databases">
        <authorList>
            <person name="Corre E."/>
            <person name="Pelletier E."/>
            <person name="Niang G."/>
            <person name="Scheremetjew M."/>
            <person name="Finn R."/>
            <person name="Kale V."/>
            <person name="Holt S."/>
            <person name="Cochrane G."/>
            <person name="Meng A."/>
            <person name="Brown T."/>
            <person name="Cohen L."/>
        </authorList>
    </citation>
    <scope>NUCLEOTIDE SEQUENCE</scope>
    <source>
        <strain evidence="2">Isolate 1302-5</strain>
    </source>
</reference>
<keyword evidence="1" id="KW-0472">Membrane</keyword>
<sequence length="308" mass="33175">MPGFRCLVVSLLFTIVGIAVGLSVYFFAFDKDDPQPTALCGSCHCITGSDGTCPKTAPKQPSSIGTSLVDQFSAQVPTNPFNLTCNPYEDPTCSTSPSQQYSELGESAVCALLYEQASVEGECPTTYQMITYPNRSLADSSGATITHVGPCGVCSTTQDLAAYLRSQDLTTAAKECSKRAFLDELLDETGSDRFGDAVDEGMDCFINDLGMTESCARIWLHNAWNTGKECGVPCLAADVADFQNNGPSPECKLNQCLRCDEEESEDIFKRVAGRTRRRSGLLSAIARPCEDLHIVDHVPCPTNISTVV</sequence>
<dbReference type="AlphaFoldDB" id="A0A7S4JZK9"/>
<proteinExistence type="predicted"/>
<keyword evidence="1" id="KW-1133">Transmembrane helix</keyword>
<gene>
    <name evidence="2" type="ORF">OAUR00152_LOCUS36217</name>
</gene>
<organism evidence="2">
    <name type="scientific">Odontella aurita</name>
    <dbReference type="NCBI Taxonomy" id="265563"/>
    <lineage>
        <taxon>Eukaryota</taxon>
        <taxon>Sar</taxon>
        <taxon>Stramenopiles</taxon>
        <taxon>Ochrophyta</taxon>
        <taxon>Bacillariophyta</taxon>
        <taxon>Mediophyceae</taxon>
        <taxon>Biddulphiophycidae</taxon>
        <taxon>Eupodiscales</taxon>
        <taxon>Odontellaceae</taxon>
        <taxon>Odontella</taxon>
    </lineage>
</organism>
<evidence type="ECO:0000313" key="2">
    <source>
        <dbReference type="EMBL" id="CAE2278470.1"/>
    </source>
</evidence>
<name>A0A7S4JZK9_9STRA</name>
<keyword evidence="1" id="KW-0812">Transmembrane</keyword>
<protein>
    <submittedName>
        <fullName evidence="2">Uncharacterized protein</fullName>
    </submittedName>
</protein>
<feature type="transmembrane region" description="Helical" evidence="1">
    <location>
        <begin position="7"/>
        <end position="28"/>
    </location>
</feature>